<dbReference type="AlphaFoldDB" id="A0A7V2SV96"/>
<sequence length="245" mass="26893">MRQKITKVALILILILLPTLAHSLPVEVERVSLDGLEGKDYLAQGVERLLVSGLRARGIEAFTPDGVKVESGYLVRCILKKEAGAGLLLIAKVWRKAEVLRGDEAPLTTLKRTAPSEEGLFDAVDQLSRDLTQFIEKDLEHLAIKPIEREKVRPAVGKIPLKKKETTPPAPIEPPRTNEMAKMAKNESTRDYIPDLVPDLPPDDEETGPKKDAKQAAEGSSGLFSLLNFLKADKKKGGERATIPP</sequence>
<feature type="non-terminal residue" evidence="2">
    <location>
        <position position="245"/>
    </location>
</feature>
<proteinExistence type="predicted"/>
<gene>
    <name evidence="2" type="ORF">ENJ63_01570</name>
</gene>
<reference evidence="2" key="1">
    <citation type="journal article" date="2020" name="mSystems">
        <title>Genome- and Community-Level Interaction Insights into Carbon Utilization and Element Cycling Functions of Hydrothermarchaeota in Hydrothermal Sediment.</title>
        <authorList>
            <person name="Zhou Z."/>
            <person name="Liu Y."/>
            <person name="Xu W."/>
            <person name="Pan J."/>
            <person name="Luo Z.H."/>
            <person name="Li M."/>
        </authorList>
    </citation>
    <scope>NUCLEOTIDE SEQUENCE [LARGE SCALE GENOMIC DNA]</scope>
    <source>
        <strain evidence="2">HyVt-503</strain>
    </source>
</reference>
<organism evidence="2">
    <name type="scientific">Dissulfuribacter thermophilus</name>
    <dbReference type="NCBI Taxonomy" id="1156395"/>
    <lineage>
        <taxon>Bacteria</taxon>
        <taxon>Pseudomonadati</taxon>
        <taxon>Thermodesulfobacteriota</taxon>
        <taxon>Dissulfuribacteria</taxon>
        <taxon>Dissulfuribacterales</taxon>
        <taxon>Dissulfuribacteraceae</taxon>
        <taxon>Dissulfuribacter</taxon>
    </lineage>
</organism>
<evidence type="ECO:0000256" key="1">
    <source>
        <dbReference type="SAM" id="MobiDB-lite"/>
    </source>
</evidence>
<feature type="compositionally biased region" description="Basic and acidic residues" evidence="1">
    <location>
        <begin position="184"/>
        <end position="193"/>
    </location>
</feature>
<feature type="region of interest" description="Disordered" evidence="1">
    <location>
        <begin position="184"/>
        <end position="219"/>
    </location>
</feature>
<evidence type="ECO:0000313" key="2">
    <source>
        <dbReference type="EMBL" id="HFC46551.1"/>
    </source>
</evidence>
<comment type="caution">
    <text evidence="2">The sequence shown here is derived from an EMBL/GenBank/DDBJ whole genome shotgun (WGS) entry which is preliminary data.</text>
</comment>
<protein>
    <submittedName>
        <fullName evidence="2">Uncharacterized protein</fullName>
    </submittedName>
</protein>
<dbReference type="EMBL" id="DRND01000133">
    <property type="protein sequence ID" value="HFC46551.1"/>
    <property type="molecule type" value="Genomic_DNA"/>
</dbReference>
<name>A0A7V2SV96_9BACT</name>
<dbReference type="Proteomes" id="UP000885797">
    <property type="component" value="Unassembled WGS sequence"/>
</dbReference>
<accession>A0A7V2SV96</accession>